<reference evidence="4" key="1">
    <citation type="submission" date="2017-11" db="EMBL/GenBank/DDBJ databases">
        <title>Three new genomes from thermophilic consortium.</title>
        <authorList>
            <person name="Quaggio R."/>
            <person name="Amgarten D."/>
            <person name="Setubal J.C."/>
        </authorList>
    </citation>
    <scope>NUCLEOTIDE SEQUENCE</scope>
    <source>
        <strain evidence="4">ZCTH01-B2</strain>
    </source>
</reference>
<keyword evidence="1" id="KW-0547">Nucleotide-binding</keyword>
<evidence type="ECO:0000313" key="5">
    <source>
        <dbReference type="Proteomes" id="UP000732377"/>
    </source>
</evidence>
<accession>A0A953I3T7</accession>
<keyword evidence="2" id="KW-0051">Antiviral defense</keyword>
<dbReference type="InterPro" id="IPR054767">
    <property type="entry name" value="Cas10-Cmr2_palm2"/>
</dbReference>
<comment type="caution">
    <text evidence="4">The sequence shown here is derived from an EMBL/GenBank/DDBJ whole genome shotgun (WGS) entry which is preliminary data.</text>
</comment>
<proteinExistence type="predicted"/>
<protein>
    <recommendedName>
        <fullName evidence="3">Cas10/Cmr2 second palm domain-containing protein</fullName>
    </recommendedName>
</protein>
<sequence length="638" mass="69744">MRELPAQAIFQELTTNQDLRRSAFELPAAPEIYHGQGGPPVASPWLVDRILVRTGIFAALVAGPTRPDWPELRKTALLWGLDDYPREPDPAALPMHPDLRAALVAADRLALGRDDVAVPAGPGVDLVKGGVVKVKQYLLETSKIKAIRGASTLLDNINLARLPALFQGAPFTPEMVVYAGGGHVLAIVPAGEGPALAREIERLYERVTASAQCAAASLHAPVERLHHMRTCLDDLEMAVRERQMARLPVPVTGYPDPDINYMAQSGDQYRPYGEPASGERCSYCGIRPVSWSTGDERLCTPCWHKFIAGTAERSRLFAEYAEYAGLGKDTGFRQTLEDLAGEGRDLAVFYGDGNNMGQIVLKLGSLAEYRHFSCRNEDAVVKATFQALKQNGVKAVEFVALGGDDLFFITPAQNALAIAHDLGSLFDQTFSNRTPQAGARVTPITMSVGVVIAHSHTPIRNLFELLSGSLLPSAKRAARTATVPSGTVDILALTGGQLPEDVEGRRGPGRDIRVRYTLRPFTWKQAEAFMELAAAVVQSQTWSTAGLHALRDALIRMGRAEADLYYRYQVARLFLQTKKNKQWNAVERALAQLAATYGAEVDGPFFRRGDEYLTPWIDLVELMPYLEGGESDAAQAER</sequence>
<dbReference type="GO" id="GO:0051607">
    <property type="term" value="P:defense response to virus"/>
    <property type="evidence" value="ECO:0007669"/>
    <property type="project" value="UniProtKB-KW"/>
</dbReference>
<evidence type="ECO:0000256" key="2">
    <source>
        <dbReference type="ARBA" id="ARBA00023118"/>
    </source>
</evidence>
<dbReference type="Gene3D" id="3.30.70.270">
    <property type="match status" value="1"/>
</dbReference>
<dbReference type="AlphaFoldDB" id="A0A953I3T7"/>
<evidence type="ECO:0000259" key="3">
    <source>
        <dbReference type="Pfam" id="PF22335"/>
    </source>
</evidence>
<organism evidence="4 5">
    <name type="scientific">Symbiobacterium thermophilum</name>
    <dbReference type="NCBI Taxonomy" id="2734"/>
    <lineage>
        <taxon>Bacteria</taxon>
        <taxon>Bacillati</taxon>
        <taxon>Bacillota</taxon>
        <taxon>Clostridia</taxon>
        <taxon>Eubacteriales</taxon>
        <taxon>Symbiobacteriaceae</taxon>
        <taxon>Symbiobacterium</taxon>
    </lineage>
</organism>
<dbReference type="Pfam" id="PF22335">
    <property type="entry name" value="Cas10-Cmr2_palm2"/>
    <property type="match status" value="1"/>
</dbReference>
<evidence type="ECO:0000313" key="4">
    <source>
        <dbReference type="EMBL" id="MBY6277020.1"/>
    </source>
</evidence>
<gene>
    <name evidence="4" type="ORF">CWE10_12550</name>
</gene>
<feature type="domain" description="Cas10/Cmr2 second palm" evidence="3">
    <location>
        <begin position="346"/>
        <end position="477"/>
    </location>
</feature>
<evidence type="ECO:0000256" key="1">
    <source>
        <dbReference type="ARBA" id="ARBA00022741"/>
    </source>
</evidence>
<dbReference type="EMBL" id="PIUK01000130">
    <property type="protein sequence ID" value="MBY6277020.1"/>
    <property type="molecule type" value="Genomic_DNA"/>
</dbReference>
<dbReference type="GO" id="GO:0000166">
    <property type="term" value="F:nucleotide binding"/>
    <property type="evidence" value="ECO:0007669"/>
    <property type="project" value="UniProtKB-KW"/>
</dbReference>
<dbReference type="InterPro" id="IPR043128">
    <property type="entry name" value="Rev_trsase/Diguanyl_cyclase"/>
</dbReference>
<name>A0A953I3T7_SYMTR</name>
<dbReference type="Proteomes" id="UP000732377">
    <property type="component" value="Unassembled WGS sequence"/>
</dbReference>